<dbReference type="Proteomes" id="UP000256629">
    <property type="component" value="Unassembled WGS sequence"/>
</dbReference>
<accession>A0A3D9HMV5</accession>
<keyword evidence="2" id="KW-1185">Reference proteome</keyword>
<name>A0A3D9HMV5_9FLAO</name>
<dbReference type="InterPro" id="IPR019619">
    <property type="entry name" value="DUF2490"/>
</dbReference>
<dbReference type="EMBL" id="QRDX01000001">
    <property type="protein sequence ID" value="RED50641.1"/>
    <property type="molecule type" value="Genomic_DNA"/>
</dbReference>
<proteinExistence type="predicted"/>
<gene>
    <name evidence="1" type="ORF">DFQ02_101678</name>
</gene>
<comment type="caution">
    <text evidence="1">The sequence shown here is derived from an EMBL/GenBank/DDBJ whole genome shotgun (WGS) entry which is preliminary data.</text>
</comment>
<evidence type="ECO:0000313" key="2">
    <source>
        <dbReference type="Proteomes" id="UP000256629"/>
    </source>
</evidence>
<sequence length="227" mass="26959">MSMHYIKSTLYLALFLVNFIAFSQDNFNVLGESSVALNHNVSQNYSVNFAFRSRYFLHEDYVTYKQQQIDFFHFSTFKLNYVHNLSFGVYYRNRDWFETGSDELRFTQQFNYTHQQLGVRYGHRFRLEQRIFDSFTSFRQRYRFAVDFPLNGEKLDIGEPYFIGSTEALFSVSKKQKSLIDQRLTTQIGWQINEKLKLQTGLEYRLEGYNAVARNSLFVLSGAICKL</sequence>
<evidence type="ECO:0000313" key="1">
    <source>
        <dbReference type="EMBL" id="RED50641.1"/>
    </source>
</evidence>
<organism evidence="1 2">
    <name type="scientific">Seonamhaeicola aphaedonensis</name>
    <dbReference type="NCBI Taxonomy" id="1461338"/>
    <lineage>
        <taxon>Bacteria</taxon>
        <taxon>Pseudomonadati</taxon>
        <taxon>Bacteroidota</taxon>
        <taxon>Flavobacteriia</taxon>
        <taxon>Flavobacteriales</taxon>
        <taxon>Flavobacteriaceae</taxon>
    </lineage>
</organism>
<dbReference type="Pfam" id="PF10677">
    <property type="entry name" value="DUF2490"/>
    <property type="match status" value="1"/>
</dbReference>
<protein>
    <submittedName>
        <fullName evidence="1">Uncharacterized protein DUF2490</fullName>
    </submittedName>
</protein>
<dbReference type="RefSeq" id="WP_116039553.1">
    <property type="nucleotide sequence ID" value="NZ_QRDX01000001.1"/>
</dbReference>
<dbReference type="OrthoDB" id="1436620at2"/>
<dbReference type="AlphaFoldDB" id="A0A3D9HMV5"/>
<reference evidence="1 2" key="1">
    <citation type="submission" date="2018-07" db="EMBL/GenBank/DDBJ databases">
        <title>Genomic Encyclopedia of Type Strains, Phase III (KMG-III): the genomes of soil and plant-associated and newly described type strains.</title>
        <authorList>
            <person name="Whitman W."/>
        </authorList>
    </citation>
    <scope>NUCLEOTIDE SEQUENCE [LARGE SCALE GENOMIC DNA]</scope>
    <source>
        <strain evidence="1 2">CECT 8487</strain>
    </source>
</reference>